<protein>
    <submittedName>
        <fullName evidence="2">Amastin surface glycoprotein</fullName>
    </submittedName>
</protein>
<organism evidence="2 3">
    <name type="scientific">Leishmania naiffi</name>
    <dbReference type="NCBI Taxonomy" id="5678"/>
    <lineage>
        <taxon>Eukaryota</taxon>
        <taxon>Discoba</taxon>
        <taxon>Euglenozoa</taxon>
        <taxon>Kinetoplastea</taxon>
        <taxon>Metakinetoplastina</taxon>
        <taxon>Trypanosomatida</taxon>
        <taxon>Trypanosomatidae</taxon>
        <taxon>Leishmaniinae</taxon>
        <taxon>Leishmania</taxon>
        <taxon>Leishmania naiffi species complex</taxon>
    </lineage>
</organism>
<sequence length="206" mass="23382">MALSIGFLIYTVVQFVAFVCVLTATPIDMFGFRNGSTLTRFPNQCITLWGVKTECKSLMYESLSERQWRRCPARRNRFRAAQAFAVISIFVYGAAFVLGAIMLFCCRWLRWVCLTLNSVGAVTVCIVLVSMVVTYNMDEGTSCFALKIFYIFSTGFFLLVVACALDVLNIAMLLFLWLDCCSREEEKTMDSEGRESKEENKEETQA</sequence>
<feature type="transmembrane region" description="Helical" evidence="1">
    <location>
        <begin position="83"/>
        <end position="104"/>
    </location>
</feature>
<dbReference type="AlphaFoldDB" id="A0AAW3CBW9"/>
<dbReference type="PANTHER" id="PTHR33297:SF4">
    <property type="entry name" value="AMASTIN"/>
    <property type="match status" value="1"/>
</dbReference>
<feature type="transmembrane region" description="Helical" evidence="1">
    <location>
        <begin position="148"/>
        <end position="178"/>
    </location>
</feature>
<feature type="transmembrane region" description="Helical" evidence="1">
    <location>
        <begin position="7"/>
        <end position="27"/>
    </location>
</feature>
<feature type="transmembrane region" description="Helical" evidence="1">
    <location>
        <begin position="111"/>
        <end position="136"/>
    </location>
</feature>
<evidence type="ECO:0000256" key="1">
    <source>
        <dbReference type="SAM" id="Phobius"/>
    </source>
</evidence>
<accession>A0AAW3CBW9</accession>
<dbReference type="EMBL" id="JBAMZN010000001">
    <property type="protein sequence ID" value="KAL0531261.1"/>
    <property type="molecule type" value="Genomic_DNA"/>
</dbReference>
<evidence type="ECO:0000313" key="3">
    <source>
        <dbReference type="Proteomes" id="UP001501274"/>
    </source>
</evidence>
<keyword evidence="3" id="KW-1185">Reference proteome</keyword>
<keyword evidence="1" id="KW-1133">Transmembrane helix</keyword>
<keyword evidence="1" id="KW-0812">Transmembrane</keyword>
<dbReference type="InterPro" id="IPR009944">
    <property type="entry name" value="Amastin"/>
</dbReference>
<keyword evidence="1" id="KW-0472">Membrane</keyword>
<gene>
    <name evidence="2" type="ORF">Q4I28_000205</name>
</gene>
<dbReference type="PANTHER" id="PTHR33297">
    <property type="entry name" value="AMASTIN-LIKE SURFACE PROTEIN-LIKE PROTEIN-RELATED"/>
    <property type="match status" value="1"/>
</dbReference>
<dbReference type="Proteomes" id="UP001501274">
    <property type="component" value="Unassembled WGS sequence"/>
</dbReference>
<proteinExistence type="predicted"/>
<name>A0AAW3CBW9_9TRYP</name>
<dbReference type="Pfam" id="PF07344">
    <property type="entry name" value="Amastin"/>
    <property type="match status" value="1"/>
</dbReference>
<reference evidence="2 3" key="1">
    <citation type="submission" date="2024-02" db="EMBL/GenBank/DDBJ databases">
        <title>FIRST GENOME SEQUENCES OF Leishmania (Viannia) shawi, Leishmania (Viannia) lindenbergi AND Leishmania (Viannia) utingensis.</title>
        <authorList>
            <person name="Resadore F."/>
            <person name="Custodio M.G.F."/>
            <person name="Boite M.C."/>
            <person name="Cupolillo E."/>
            <person name="Ferreira G.E.M."/>
        </authorList>
    </citation>
    <scope>NUCLEOTIDE SEQUENCE [LARGE SCALE GENOMIC DNA]</scope>
    <source>
        <strain evidence="2 3">MDAS/BR/1979/M5533</strain>
    </source>
</reference>
<comment type="caution">
    <text evidence="2">The sequence shown here is derived from an EMBL/GenBank/DDBJ whole genome shotgun (WGS) entry which is preliminary data.</text>
</comment>
<evidence type="ECO:0000313" key="2">
    <source>
        <dbReference type="EMBL" id="KAL0531261.1"/>
    </source>
</evidence>